<gene>
    <name evidence="3" type="ORF">HANVADRAFT_2291</name>
</gene>
<dbReference type="OrthoDB" id="3973087at2759"/>
<protein>
    <submittedName>
        <fullName evidence="3">Uncharacterized protein</fullName>
    </submittedName>
</protein>
<dbReference type="EMBL" id="LXPE01000012">
    <property type="protein sequence ID" value="OBA26919.1"/>
    <property type="molecule type" value="Genomic_DNA"/>
</dbReference>
<evidence type="ECO:0000313" key="4">
    <source>
        <dbReference type="Proteomes" id="UP000092321"/>
    </source>
</evidence>
<name>A0A1B7TDU0_9ASCO</name>
<comment type="caution">
    <text evidence="3">The sequence shown here is derived from an EMBL/GenBank/DDBJ whole genome shotgun (WGS) entry which is preliminary data.</text>
</comment>
<sequence>MSNNQHTLVKEFKDISSMTNTTCSINFTGLIKNIIVHKNNNIFVRVFSPGYINDPKEISNKQITVFLNTNIIEKFFDDIEDVYEISKEQTGEQEIFDTNKLIFVNIIAKLRITKKMNFLASSSFDILSFQQFLDISEKNNDDVDTSTKDLIRNSVIKLCSWNLASQISFNFDYLQNTVSEIELLKNFAKKSEDKKNYKYIAGLRNDSDTDDSIVIEGTNDTDDELLEPKEKVESMTKKTVLLLLNTELKEKEAPPMIQLSPPSSSQDDNFSPSPSPNKHDLINNEHEKVSIYIDDEKGVENDDYGDDDDAQNFFNLNLSKLNKETDSVTNKDTLKSISEKNILPNVDLGFDDSDDFDFDMVTGKRKKRDLDEAEKENVAPKFKRNKISSSSEESLQFYDAQEIAKNEEAEEETEEEEEEGKKNIDEYRHKYFIQTQRSGSLIFNSQYRDIESDSDNKSNFLSKQALSQFFDEVNCDEKVPKDISNEHEKNSQLSSIKKTPIVITSEQKEQNNISRVTQPGGLIIRSQSQNESHAVPTQEEPVIVHAGVQTNINYMAMELIWKRTHALLREPSPPSTFSNSLNSPSLPYNLNNVTPISTKTRLIKKMQHIPNLQMDKKAGTIQGALLSDPGREKRRLNKIDSVLEVDEDDVEEMMEDGMAIGSSPAKPRTVSNGNDEEEDEECDDEDIENNAMIVETTNAEDVSKKDKKSPISKKQPPPAVSQSELSSDSDEEEEEEEVDLNAFKKKKKQLSSEITKKTTKEETSNVTKNDSKIHRLVKGVGNITPISCNVLGILPLTILIPRSVFGNFILQVVESADYRRCLENKQDIKKFIVNIHVSNTESLAKRLGMNEDSSDEDGDSLLKKIYKLFAIGLEKDVIINIRRQKDDALHWFYKKTFDPSMSDYSETENQKADINLTKTCTIGDLNFNELGKHDIYVFLVALRIKKEGTGARLLVTDFLDFSTSDTIFAPPATTLNGNELTTVREVFVKDMYMFRKIIDEVNSIYGLDINTDLSNGGIDTRFFTDYPLLDLGVVVRLSGWTKEFRGMIDLNMNRLTFLQRNNTIDGPSKEMQKLNSLYKRYDSYTDQSFLEEKFDNLVKFLPYKKNDKTGEIVLEEDVDDKNVLLANYDYALNQIKNFEYEELSVEEDDVFEVDTIGDLNDKINDGFTIYEINNVEIINIKYYSEKCLELILQKNGETSSIYLLHEKNVRAMFLQYRKIRNSKTAVYNTLKKISYPLALNSPIFVISRIVQFKQNGIKSNLWEMIGFDEIWKE</sequence>
<dbReference type="AlphaFoldDB" id="A0A1B7TDU0"/>
<evidence type="ECO:0000256" key="1">
    <source>
        <dbReference type="SAM" id="Coils"/>
    </source>
</evidence>
<feature type="coiled-coil region" evidence="1">
    <location>
        <begin position="399"/>
        <end position="430"/>
    </location>
</feature>
<feature type="compositionally biased region" description="Acidic residues" evidence="2">
    <location>
        <begin position="727"/>
        <end position="739"/>
    </location>
</feature>
<feature type="region of interest" description="Disordered" evidence="2">
    <location>
        <begin position="252"/>
        <end position="284"/>
    </location>
</feature>
<feature type="compositionally biased region" description="Acidic residues" evidence="2">
    <location>
        <begin position="674"/>
        <end position="688"/>
    </location>
</feature>
<organism evidence="3 4">
    <name type="scientific">Hanseniaspora valbyensis NRRL Y-1626</name>
    <dbReference type="NCBI Taxonomy" id="766949"/>
    <lineage>
        <taxon>Eukaryota</taxon>
        <taxon>Fungi</taxon>
        <taxon>Dikarya</taxon>
        <taxon>Ascomycota</taxon>
        <taxon>Saccharomycotina</taxon>
        <taxon>Saccharomycetes</taxon>
        <taxon>Saccharomycodales</taxon>
        <taxon>Saccharomycodaceae</taxon>
        <taxon>Hanseniaspora</taxon>
    </lineage>
</organism>
<reference evidence="4" key="1">
    <citation type="journal article" date="2016" name="Proc. Natl. Acad. Sci. U.S.A.">
        <title>Comparative genomics of biotechnologically important yeasts.</title>
        <authorList>
            <person name="Riley R."/>
            <person name="Haridas S."/>
            <person name="Wolfe K.H."/>
            <person name="Lopes M.R."/>
            <person name="Hittinger C.T."/>
            <person name="Goeker M."/>
            <person name="Salamov A.A."/>
            <person name="Wisecaver J.H."/>
            <person name="Long T.M."/>
            <person name="Calvey C.H."/>
            <person name="Aerts A.L."/>
            <person name="Barry K.W."/>
            <person name="Choi C."/>
            <person name="Clum A."/>
            <person name="Coughlan A.Y."/>
            <person name="Deshpande S."/>
            <person name="Douglass A.P."/>
            <person name="Hanson S.J."/>
            <person name="Klenk H.-P."/>
            <person name="LaButti K.M."/>
            <person name="Lapidus A."/>
            <person name="Lindquist E.A."/>
            <person name="Lipzen A.M."/>
            <person name="Meier-Kolthoff J.P."/>
            <person name="Ohm R.A."/>
            <person name="Otillar R.P."/>
            <person name="Pangilinan J.L."/>
            <person name="Peng Y."/>
            <person name="Rokas A."/>
            <person name="Rosa C.A."/>
            <person name="Scheuner C."/>
            <person name="Sibirny A.A."/>
            <person name="Slot J.C."/>
            <person name="Stielow J.B."/>
            <person name="Sun H."/>
            <person name="Kurtzman C.P."/>
            <person name="Blackwell M."/>
            <person name="Grigoriev I.V."/>
            <person name="Jeffries T.W."/>
        </authorList>
    </citation>
    <scope>NUCLEOTIDE SEQUENCE [LARGE SCALE GENOMIC DNA]</scope>
    <source>
        <strain evidence="4">NRRL Y-1626</strain>
    </source>
</reference>
<feature type="compositionally biased region" description="Polar residues" evidence="2">
    <location>
        <begin position="260"/>
        <end position="272"/>
    </location>
</feature>
<keyword evidence="4" id="KW-1185">Reference proteome</keyword>
<feature type="region of interest" description="Disordered" evidence="2">
    <location>
        <begin position="657"/>
        <end position="740"/>
    </location>
</feature>
<accession>A0A1B7TDU0</accession>
<evidence type="ECO:0000256" key="2">
    <source>
        <dbReference type="SAM" id="MobiDB-lite"/>
    </source>
</evidence>
<keyword evidence="1" id="KW-0175">Coiled coil</keyword>
<feature type="region of interest" description="Disordered" evidence="2">
    <location>
        <begin position="366"/>
        <end position="399"/>
    </location>
</feature>
<dbReference type="Proteomes" id="UP000092321">
    <property type="component" value="Unassembled WGS sequence"/>
</dbReference>
<proteinExistence type="predicted"/>
<evidence type="ECO:0000313" key="3">
    <source>
        <dbReference type="EMBL" id="OBA26919.1"/>
    </source>
</evidence>